<feature type="chain" id="PRO_5001770822" evidence="2">
    <location>
        <begin position="23"/>
        <end position="121"/>
    </location>
</feature>
<dbReference type="GO" id="GO:0005759">
    <property type="term" value="C:mitochondrial matrix"/>
    <property type="evidence" value="ECO:0007669"/>
    <property type="project" value="TreeGrafter"/>
</dbReference>
<dbReference type="PANTHER" id="PTHR40020:SF1">
    <property type="entry name" value="CYTOCHROME C OXIDASE ASSEMBLY FACTOR 2"/>
    <property type="match status" value="1"/>
</dbReference>
<dbReference type="PANTHER" id="PTHR40020">
    <property type="entry name" value="CYTOCHROME C OXIDASE ASSEMBLY FACTOR 2"/>
    <property type="match status" value="1"/>
</dbReference>
<evidence type="ECO:0000313" key="3">
    <source>
        <dbReference type="EMBL" id="KEY65044.1"/>
    </source>
</evidence>
<evidence type="ECO:0000256" key="2">
    <source>
        <dbReference type="SAM" id="SignalP"/>
    </source>
</evidence>
<feature type="signal peptide" evidence="2">
    <location>
        <begin position="1"/>
        <end position="22"/>
    </location>
</feature>
<accession>A0A084AIB5</accession>
<dbReference type="EMBL" id="KL648716">
    <property type="protein sequence ID" value="KEY65044.1"/>
    <property type="molecule type" value="Genomic_DNA"/>
</dbReference>
<dbReference type="HOGENOM" id="CLU_122923_1_0_1"/>
<protein>
    <submittedName>
        <fullName evidence="3">Uncharacterized protein</fullName>
    </submittedName>
</protein>
<evidence type="ECO:0000256" key="1">
    <source>
        <dbReference type="SAM" id="MobiDB-lite"/>
    </source>
</evidence>
<proteinExistence type="predicted"/>
<dbReference type="Proteomes" id="UP000028045">
    <property type="component" value="Unassembled WGS sequence"/>
</dbReference>
<sequence>MPPHLHPRSRMTSSLFATTVAASFFVVALPHLLPCPVPATKYADGDIMVDEHGRRKRWKRKQTEVSKDGVVQFTQTTDAGEMYSTSGESSRRECPVPKPGGILGEWLGFHGKSTNTEDGHR</sequence>
<dbReference type="GO" id="GO:0033617">
    <property type="term" value="P:mitochondrial respiratory chain complex IV assembly"/>
    <property type="evidence" value="ECO:0007669"/>
    <property type="project" value="TreeGrafter"/>
</dbReference>
<evidence type="ECO:0000313" key="4">
    <source>
        <dbReference type="Proteomes" id="UP000028045"/>
    </source>
</evidence>
<organism evidence="3 4">
    <name type="scientific">Stachybotrys chartarum (strain CBS 109288 / IBT 7711)</name>
    <name type="common">Toxic black mold</name>
    <name type="synonym">Stilbospora chartarum</name>
    <dbReference type="NCBI Taxonomy" id="1280523"/>
    <lineage>
        <taxon>Eukaryota</taxon>
        <taxon>Fungi</taxon>
        <taxon>Dikarya</taxon>
        <taxon>Ascomycota</taxon>
        <taxon>Pezizomycotina</taxon>
        <taxon>Sordariomycetes</taxon>
        <taxon>Hypocreomycetidae</taxon>
        <taxon>Hypocreales</taxon>
        <taxon>Stachybotryaceae</taxon>
        <taxon>Stachybotrys</taxon>
    </lineage>
</organism>
<name>A0A084AIB5_STACB</name>
<gene>
    <name evidence="3" type="ORF">S7711_08435</name>
</gene>
<dbReference type="OrthoDB" id="5410040at2759"/>
<dbReference type="AlphaFoldDB" id="A0A084AIB5"/>
<feature type="region of interest" description="Disordered" evidence="1">
    <location>
        <begin position="76"/>
        <end position="121"/>
    </location>
</feature>
<reference evidence="3 4" key="1">
    <citation type="journal article" date="2014" name="BMC Genomics">
        <title>Comparative genome sequencing reveals chemotype-specific gene clusters in the toxigenic black mold Stachybotrys.</title>
        <authorList>
            <person name="Semeiks J."/>
            <person name="Borek D."/>
            <person name="Otwinowski Z."/>
            <person name="Grishin N.V."/>
        </authorList>
    </citation>
    <scope>NUCLEOTIDE SEQUENCE [LARGE SCALE GENOMIC DNA]</scope>
    <source>
        <strain evidence="4">CBS 109288 / IBT 7711</strain>
    </source>
</reference>
<keyword evidence="4" id="KW-1185">Reference proteome</keyword>
<feature type="compositionally biased region" description="Polar residues" evidence="1">
    <location>
        <begin position="76"/>
        <end position="88"/>
    </location>
</feature>
<keyword evidence="2" id="KW-0732">Signal</keyword>